<dbReference type="OMA" id="RGNWYFD"/>
<proteinExistence type="predicted"/>
<evidence type="ECO:0000259" key="2">
    <source>
        <dbReference type="Pfam" id="PF01370"/>
    </source>
</evidence>
<evidence type="ECO:0000256" key="1">
    <source>
        <dbReference type="SAM" id="Phobius"/>
    </source>
</evidence>
<dbReference type="STRING" id="37653.A0A0L8FSZ8"/>
<dbReference type="PANTHER" id="PTHR43725:SF32">
    <property type="entry name" value="NAD-DEPENDENT EPIMERASE_DEHYDRATASE DOMAIN-CONTAINING PROTEIN"/>
    <property type="match status" value="1"/>
</dbReference>
<dbReference type="OrthoDB" id="16464at2759"/>
<dbReference type="GO" id="GO:0003978">
    <property type="term" value="F:UDP-glucose 4-epimerase activity"/>
    <property type="evidence" value="ECO:0007669"/>
    <property type="project" value="TreeGrafter"/>
</dbReference>
<dbReference type="InterPro" id="IPR001509">
    <property type="entry name" value="Epimerase_deHydtase"/>
</dbReference>
<reference evidence="3" key="1">
    <citation type="submission" date="2015-07" db="EMBL/GenBank/DDBJ databases">
        <title>MeaNS - Measles Nucleotide Surveillance Program.</title>
        <authorList>
            <person name="Tran T."/>
            <person name="Druce J."/>
        </authorList>
    </citation>
    <scope>NUCLEOTIDE SEQUENCE</scope>
    <source>
        <strain evidence="3">UCB-OBI-ISO-001</strain>
        <tissue evidence="3">Gonad</tissue>
    </source>
</reference>
<dbReference type="GO" id="GO:0005829">
    <property type="term" value="C:cytosol"/>
    <property type="evidence" value="ECO:0007669"/>
    <property type="project" value="TreeGrafter"/>
</dbReference>
<keyword evidence="1" id="KW-1133">Transmembrane helix</keyword>
<sequence>MTSLRLFVVLTVVPSIIFVLSTTLVDSASHENRRLSILVFGGNGFIGSATVSRLLKTDHSITIINRGNWYWDSNVLIKPYVRHLKCDRMQSLYNCQDLVDFFKTSSSIYFDAIIDFSAYHPFAVREVLAIFRSKVGLYVLISTDSVYDVCMKNHTAPSKETDAVRPFAETMREDYAKNDNYGHLKLQCEEELQQQPEADKIPFLIYRLPDVIGPKDNTYRWWLYQLWMKIRTYLERPVSLPANLVKQEMSLVYVEDVADIIVQYLTGSEDINNEAYNLAIDETPTLYEVLSDIKDSLNLTDLNIFIEPLTSSSIYLFPSVKLGPVDVSKAKEKLNWKPTSWEKILKEIIAFYEKAIKEEKYEIPRRDVIHMMQKHLTRRPLQVLTGLRAVYGIDYPFVKEEL</sequence>
<dbReference type="KEGG" id="obi:106881354"/>
<dbReference type="GO" id="GO:0005996">
    <property type="term" value="P:monosaccharide metabolic process"/>
    <property type="evidence" value="ECO:0007669"/>
    <property type="project" value="TreeGrafter"/>
</dbReference>
<keyword evidence="1" id="KW-0812">Transmembrane</keyword>
<dbReference type="Gene3D" id="3.40.50.720">
    <property type="entry name" value="NAD(P)-binding Rossmann-like Domain"/>
    <property type="match status" value="1"/>
</dbReference>
<dbReference type="EMBL" id="KQ426791">
    <property type="protein sequence ID" value="KOF67787.1"/>
    <property type="molecule type" value="Genomic_DNA"/>
</dbReference>
<name>A0A0L8FSZ8_OCTBM</name>
<dbReference type="PANTHER" id="PTHR43725">
    <property type="entry name" value="UDP-GLUCOSE 4-EPIMERASE"/>
    <property type="match status" value="1"/>
</dbReference>
<organism evidence="3">
    <name type="scientific">Octopus bimaculoides</name>
    <name type="common">California two-spotted octopus</name>
    <dbReference type="NCBI Taxonomy" id="37653"/>
    <lineage>
        <taxon>Eukaryota</taxon>
        <taxon>Metazoa</taxon>
        <taxon>Spiralia</taxon>
        <taxon>Lophotrochozoa</taxon>
        <taxon>Mollusca</taxon>
        <taxon>Cephalopoda</taxon>
        <taxon>Coleoidea</taxon>
        <taxon>Octopodiformes</taxon>
        <taxon>Octopoda</taxon>
        <taxon>Incirrata</taxon>
        <taxon>Octopodidae</taxon>
        <taxon>Octopus</taxon>
    </lineage>
</organism>
<gene>
    <name evidence="3" type="ORF">OCBIM_22008886mg</name>
</gene>
<accession>A0A0L8FSZ8</accession>
<dbReference type="AlphaFoldDB" id="A0A0L8FSZ8"/>
<protein>
    <recommendedName>
        <fullName evidence="2">NAD-dependent epimerase/dehydratase domain-containing protein</fullName>
    </recommendedName>
</protein>
<dbReference type="Pfam" id="PF01370">
    <property type="entry name" value="Epimerase"/>
    <property type="match status" value="1"/>
</dbReference>
<evidence type="ECO:0000313" key="3">
    <source>
        <dbReference type="EMBL" id="KOF67787.1"/>
    </source>
</evidence>
<dbReference type="SUPFAM" id="SSF51735">
    <property type="entry name" value="NAD(P)-binding Rossmann-fold domains"/>
    <property type="match status" value="1"/>
</dbReference>
<dbReference type="InterPro" id="IPR036291">
    <property type="entry name" value="NAD(P)-bd_dom_sf"/>
</dbReference>
<keyword evidence="1" id="KW-0472">Membrane</keyword>
<feature type="domain" description="NAD-dependent epimerase/dehydratase" evidence="2">
    <location>
        <begin position="37"/>
        <end position="279"/>
    </location>
</feature>
<feature type="transmembrane region" description="Helical" evidence="1">
    <location>
        <begin position="6"/>
        <end position="25"/>
    </location>
</feature>